<evidence type="ECO:0000313" key="3">
    <source>
        <dbReference type="EnsemblMetazoa" id="CapteP185495"/>
    </source>
</evidence>
<dbReference type="EnsemblMetazoa" id="CapteT185495">
    <property type="protein sequence ID" value="CapteP185495"/>
    <property type="gene ID" value="CapteG185495"/>
</dbReference>
<accession>R7VD86</accession>
<dbReference type="Proteomes" id="UP000014760">
    <property type="component" value="Unassembled WGS sequence"/>
</dbReference>
<sequence>MTNSNRICIEIDKDLRLQVSSALAKRLRHTGILQRMGSDENVEDNRLDSSMQQRKKLSAGSSLHGEPKFQRKSGGSPKTNMTLSVPDVSSMHHTSPCTRRKLLVWGANPPTRRRGGDTDEESSEDEIEHVTTKTTKTTKTKRRRSMRDLINRTDSLRRRLFKKKSATSMPNLSVLLRRRGRVDVWVYAKPLYKHYTLLRDNIVDSTVGDHSKRNIITRFGLPFRRINMKQVLIPAMLHIHLETFNSQVIMFHLRGINDHENTINERASGKQTCSQPNSMQRASVPVCQ</sequence>
<evidence type="ECO:0000313" key="4">
    <source>
        <dbReference type="Proteomes" id="UP000014760"/>
    </source>
</evidence>
<protein>
    <submittedName>
        <fullName evidence="2 3">Uncharacterized protein</fullName>
    </submittedName>
</protein>
<feature type="compositionally biased region" description="Acidic residues" evidence="1">
    <location>
        <begin position="118"/>
        <end position="127"/>
    </location>
</feature>
<dbReference type="EMBL" id="AMQN01004303">
    <property type="status" value="NOT_ANNOTATED_CDS"/>
    <property type="molecule type" value="Genomic_DNA"/>
</dbReference>
<proteinExistence type="predicted"/>
<feature type="region of interest" description="Disordered" evidence="1">
    <location>
        <begin position="38"/>
        <end position="143"/>
    </location>
</feature>
<dbReference type="EMBL" id="KB293112">
    <property type="protein sequence ID" value="ELU16532.1"/>
    <property type="molecule type" value="Genomic_DNA"/>
</dbReference>
<feature type="compositionally biased region" description="Polar residues" evidence="1">
    <location>
        <begin position="269"/>
        <end position="281"/>
    </location>
</feature>
<evidence type="ECO:0000256" key="1">
    <source>
        <dbReference type="SAM" id="MobiDB-lite"/>
    </source>
</evidence>
<keyword evidence="4" id="KW-1185">Reference proteome</keyword>
<gene>
    <name evidence="2" type="ORF">CAPTEDRAFT_185495</name>
</gene>
<feature type="region of interest" description="Disordered" evidence="1">
    <location>
        <begin position="267"/>
        <end position="288"/>
    </location>
</feature>
<evidence type="ECO:0000313" key="2">
    <source>
        <dbReference type="EMBL" id="ELU16532.1"/>
    </source>
</evidence>
<reference evidence="2 4" key="2">
    <citation type="journal article" date="2013" name="Nature">
        <title>Insights into bilaterian evolution from three spiralian genomes.</title>
        <authorList>
            <person name="Simakov O."/>
            <person name="Marletaz F."/>
            <person name="Cho S.J."/>
            <person name="Edsinger-Gonzales E."/>
            <person name="Havlak P."/>
            <person name="Hellsten U."/>
            <person name="Kuo D.H."/>
            <person name="Larsson T."/>
            <person name="Lv J."/>
            <person name="Arendt D."/>
            <person name="Savage R."/>
            <person name="Osoegawa K."/>
            <person name="de Jong P."/>
            <person name="Grimwood J."/>
            <person name="Chapman J.A."/>
            <person name="Shapiro H."/>
            <person name="Aerts A."/>
            <person name="Otillar R.P."/>
            <person name="Terry A.Y."/>
            <person name="Boore J.L."/>
            <person name="Grigoriev I.V."/>
            <person name="Lindberg D.R."/>
            <person name="Seaver E.C."/>
            <person name="Weisblat D.A."/>
            <person name="Putnam N.H."/>
            <person name="Rokhsar D.S."/>
        </authorList>
    </citation>
    <scope>NUCLEOTIDE SEQUENCE</scope>
    <source>
        <strain evidence="2 4">I ESC-2004</strain>
    </source>
</reference>
<organism evidence="2">
    <name type="scientific">Capitella teleta</name>
    <name type="common">Polychaete worm</name>
    <dbReference type="NCBI Taxonomy" id="283909"/>
    <lineage>
        <taxon>Eukaryota</taxon>
        <taxon>Metazoa</taxon>
        <taxon>Spiralia</taxon>
        <taxon>Lophotrochozoa</taxon>
        <taxon>Annelida</taxon>
        <taxon>Polychaeta</taxon>
        <taxon>Sedentaria</taxon>
        <taxon>Scolecida</taxon>
        <taxon>Capitellidae</taxon>
        <taxon>Capitella</taxon>
    </lineage>
</organism>
<name>R7VD86_CAPTE</name>
<dbReference type="HOGENOM" id="CLU_967224_0_0_1"/>
<dbReference type="AlphaFoldDB" id="R7VD86"/>
<reference evidence="4" key="1">
    <citation type="submission" date="2012-12" db="EMBL/GenBank/DDBJ databases">
        <authorList>
            <person name="Hellsten U."/>
            <person name="Grimwood J."/>
            <person name="Chapman J.A."/>
            <person name="Shapiro H."/>
            <person name="Aerts A."/>
            <person name="Otillar R.P."/>
            <person name="Terry A.Y."/>
            <person name="Boore J.L."/>
            <person name="Simakov O."/>
            <person name="Marletaz F."/>
            <person name="Cho S.-J."/>
            <person name="Edsinger-Gonzales E."/>
            <person name="Havlak P."/>
            <person name="Kuo D.-H."/>
            <person name="Larsson T."/>
            <person name="Lv J."/>
            <person name="Arendt D."/>
            <person name="Savage R."/>
            <person name="Osoegawa K."/>
            <person name="de Jong P."/>
            <person name="Lindberg D.R."/>
            <person name="Seaver E.C."/>
            <person name="Weisblat D.A."/>
            <person name="Putnam N.H."/>
            <person name="Grigoriev I.V."/>
            <person name="Rokhsar D.S."/>
        </authorList>
    </citation>
    <scope>NUCLEOTIDE SEQUENCE</scope>
    <source>
        <strain evidence="4">I ESC-2004</strain>
    </source>
</reference>
<reference evidence="3" key="3">
    <citation type="submission" date="2015-06" db="UniProtKB">
        <authorList>
            <consortium name="EnsemblMetazoa"/>
        </authorList>
    </citation>
    <scope>IDENTIFICATION</scope>
</reference>